<keyword evidence="4" id="KW-0274">FAD</keyword>
<organism evidence="9 10">
    <name type="scientific">Pseudorhodoferax soli</name>
    <dbReference type="NCBI Taxonomy" id="545864"/>
    <lineage>
        <taxon>Bacteria</taxon>
        <taxon>Pseudomonadati</taxon>
        <taxon>Pseudomonadota</taxon>
        <taxon>Betaproteobacteria</taxon>
        <taxon>Burkholderiales</taxon>
        <taxon>Comamonadaceae</taxon>
    </lineage>
</organism>
<dbReference type="SUPFAM" id="SSF47203">
    <property type="entry name" value="Acyl-CoA dehydrogenase C-terminal domain-like"/>
    <property type="match status" value="1"/>
</dbReference>
<evidence type="ECO:0000256" key="4">
    <source>
        <dbReference type="ARBA" id="ARBA00022827"/>
    </source>
</evidence>
<dbReference type="Pfam" id="PF00441">
    <property type="entry name" value="Acyl-CoA_dh_1"/>
    <property type="match status" value="1"/>
</dbReference>
<dbReference type="PANTHER" id="PTHR43884:SF12">
    <property type="entry name" value="ISOVALERYL-COA DEHYDROGENASE, MITOCHONDRIAL-RELATED"/>
    <property type="match status" value="1"/>
</dbReference>
<dbReference type="Gene3D" id="1.20.140.10">
    <property type="entry name" value="Butyryl-CoA Dehydrogenase, subunit A, domain 3"/>
    <property type="match status" value="1"/>
</dbReference>
<dbReference type="InterPro" id="IPR036250">
    <property type="entry name" value="AcylCo_DH-like_C"/>
</dbReference>
<keyword evidence="5" id="KW-0560">Oxidoreductase</keyword>
<evidence type="ECO:0000256" key="2">
    <source>
        <dbReference type="ARBA" id="ARBA00009347"/>
    </source>
</evidence>
<gene>
    <name evidence="9" type="ORF">DES41_10714</name>
</gene>
<dbReference type="InterPro" id="IPR046373">
    <property type="entry name" value="Acyl-CoA_Oxase/DH_mid-dom_sf"/>
</dbReference>
<dbReference type="FunFam" id="2.40.110.10:FF:000002">
    <property type="entry name" value="Acyl-CoA dehydrogenase fadE12"/>
    <property type="match status" value="1"/>
</dbReference>
<dbReference type="AlphaFoldDB" id="A0A368XKK1"/>
<dbReference type="Pfam" id="PF02770">
    <property type="entry name" value="Acyl-CoA_dh_M"/>
    <property type="match status" value="1"/>
</dbReference>
<comment type="cofactor">
    <cofactor evidence="1">
        <name>FAD</name>
        <dbReference type="ChEBI" id="CHEBI:57692"/>
    </cofactor>
</comment>
<evidence type="ECO:0000259" key="8">
    <source>
        <dbReference type="Pfam" id="PF02771"/>
    </source>
</evidence>
<dbReference type="InterPro" id="IPR006089">
    <property type="entry name" value="Acyl-CoA_DH_CS"/>
</dbReference>
<comment type="similarity">
    <text evidence="2">Belongs to the acyl-CoA dehydrogenase family.</text>
</comment>
<dbReference type="GO" id="GO:0050660">
    <property type="term" value="F:flavin adenine dinucleotide binding"/>
    <property type="evidence" value="ECO:0007669"/>
    <property type="project" value="InterPro"/>
</dbReference>
<proteinExistence type="inferred from homology"/>
<dbReference type="Gene3D" id="2.40.110.10">
    <property type="entry name" value="Butyryl-CoA Dehydrogenase, subunit A, domain 2"/>
    <property type="match status" value="1"/>
</dbReference>
<dbReference type="PIRSF" id="PIRSF016578">
    <property type="entry name" value="HsaA"/>
    <property type="match status" value="1"/>
</dbReference>
<keyword evidence="10" id="KW-1185">Reference proteome</keyword>
<feature type="domain" description="Acyl-CoA oxidase/dehydrogenase middle" evidence="7">
    <location>
        <begin position="127"/>
        <end position="220"/>
    </location>
</feature>
<dbReference type="PROSITE" id="PS00073">
    <property type="entry name" value="ACYL_COA_DH_2"/>
    <property type="match status" value="1"/>
</dbReference>
<evidence type="ECO:0000256" key="3">
    <source>
        <dbReference type="ARBA" id="ARBA00022630"/>
    </source>
</evidence>
<dbReference type="EMBL" id="QPJK01000007">
    <property type="protein sequence ID" value="RCW68493.1"/>
    <property type="molecule type" value="Genomic_DNA"/>
</dbReference>
<evidence type="ECO:0000256" key="1">
    <source>
        <dbReference type="ARBA" id="ARBA00001974"/>
    </source>
</evidence>
<accession>A0A368XKK1</accession>
<dbReference type="PANTHER" id="PTHR43884">
    <property type="entry name" value="ACYL-COA DEHYDROGENASE"/>
    <property type="match status" value="1"/>
</dbReference>
<dbReference type="OrthoDB" id="7795946at2"/>
<dbReference type="InterPro" id="IPR013786">
    <property type="entry name" value="AcylCoA_DH/ox_N"/>
</dbReference>
<dbReference type="InterPro" id="IPR037069">
    <property type="entry name" value="AcylCoA_DH/ox_N_sf"/>
</dbReference>
<comment type="caution">
    <text evidence="9">The sequence shown here is derived from an EMBL/GenBank/DDBJ whole genome shotgun (WGS) entry which is preliminary data.</text>
</comment>
<dbReference type="Pfam" id="PF02771">
    <property type="entry name" value="Acyl-CoA_dh_N"/>
    <property type="match status" value="1"/>
</dbReference>
<dbReference type="Gene3D" id="1.10.540.10">
    <property type="entry name" value="Acyl-CoA dehydrogenase/oxidase, N-terminal domain"/>
    <property type="match status" value="1"/>
</dbReference>
<feature type="domain" description="Acyl-CoA dehydrogenase/oxidase N-terminal" evidence="8">
    <location>
        <begin position="10"/>
        <end position="120"/>
    </location>
</feature>
<reference evidence="9 10" key="1">
    <citation type="submission" date="2018-07" db="EMBL/GenBank/DDBJ databases">
        <title>Genomic Encyclopedia of Type Strains, Phase IV (KMG-IV): sequencing the most valuable type-strain genomes for metagenomic binning, comparative biology and taxonomic classification.</title>
        <authorList>
            <person name="Goeker M."/>
        </authorList>
    </citation>
    <scope>NUCLEOTIDE SEQUENCE [LARGE SCALE GENOMIC DNA]</scope>
    <source>
        <strain evidence="9 10">DSM 21634</strain>
    </source>
</reference>
<dbReference type="InterPro" id="IPR006091">
    <property type="entry name" value="Acyl-CoA_Oxase/DH_mid-dom"/>
</dbReference>
<sequence length="391" mass="42925">MRHLEDDDLTSEQQLLRENVARFMEREVRPTVAEFEARGEFDWTLPARLAEFGYLGGFLPEDQGGYGLSYMDFAVLMEEAGYQWHSLRAILNTMNMAALMIARLGTPQQKEKYLAPLLAGQLRVWVGITEPNHGSDVAGIETRAVQEGGHWIINGSKLWITNGAIAELGILMAKTAGRPGEPDGITAFLVDSRETAFEKRRVHTMVLRATTTSELSFQDMRIPQANVLGEVGNGLKNILLALSFGRLSVAAGAVGAAQAAFDLSVEYAKTRRQFGAPIGSYQLVQKMVVDMQVRTEAARQLVRRAARTLDRGRPGRMACSIAKLYSAQAAHEVADLALQVHGGMGYSADYPIERIFRDTRGAVIPEGTTEIQTLIIGRELLGISAFGADRD</sequence>
<dbReference type="InterPro" id="IPR009100">
    <property type="entry name" value="AcylCoA_DH/oxidase_NM_dom_sf"/>
</dbReference>
<feature type="domain" description="Acyl-CoA dehydrogenase/oxidase C-terminal" evidence="6">
    <location>
        <begin position="232"/>
        <end position="381"/>
    </location>
</feature>
<protein>
    <submittedName>
        <fullName evidence="9">Alkylation response protein AidB-like acyl-CoA dehydrogenase</fullName>
    </submittedName>
</protein>
<evidence type="ECO:0000313" key="10">
    <source>
        <dbReference type="Proteomes" id="UP000252884"/>
    </source>
</evidence>
<dbReference type="RefSeq" id="WP_114470046.1">
    <property type="nucleotide sequence ID" value="NZ_QPJK01000007.1"/>
</dbReference>
<name>A0A368XKK1_9BURK</name>
<dbReference type="GO" id="GO:0003995">
    <property type="term" value="F:acyl-CoA dehydrogenase activity"/>
    <property type="evidence" value="ECO:0007669"/>
    <property type="project" value="InterPro"/>
</dbReference>
<dbReference type="FunFam" id="1.20.140.10:FF:000001">
    <property type="entry name" value="Acyl-CoA dehydrogenase"/>
    <property type="match status" value="1"/>
</dbReference>
<dbReference type="SUPFAM" id="SSF56645">
    <property type="entry name" value="Acyl-CoA dehydrogenase NM domain-like"/>
    <property type="match status" value="1"/>
</dbReference>
<evidence type="ECO:0000259" key="7">
    <source>
        <dbReference type="Pfam" id="PF02770"/>
    </source>
</evidence>
<evidence type="ECO:0000259" key="6">
    <source>
        <dbReference type="Pfam" id="PF00441"/>
    </source>
</evidence>
<evidence type="ECO:0000256" key="5">
    <source>
        <dbReference type="ARBA" id="ARBA00023002"/>
    </source>
</evidence>
<evidence type="ECO:0000313" key="9">
    <source>
        <dbReference type="EMBL" id="RCW68493.1"/>
    </source>
</evidence>
<keyword evidence="3" id="KW-0285">Flavoprotein</keyword>
<dbReference type="InterPro" id="IPR009075">
    <property type="entry name" value="AcylCo_DH/oxidase_C"/>
</dbReference>
<dbReference type="Proteomes" id="UP000252884">
    <property type="component" value="Unassembled WGS sequence"/>
</dbReference>